<dbReference type="GO" id="GO:0000076">
    <property type="term" value="P:DNA replication checkpoint signaling"/>
    <property type="evidence" value="ECO:0007669"/>
    <property type="project" value="UniProtKB-UniRule"/>
</dbReference>
<evidence type="ECO:0000256" key="2">
    <source>
        <dbReference type="ARBA" id="ARBA00006075"/>
    </source>
</evidence>
<comment type="function">
    <text evidence="7">Plays an important role in the control of DNA replication and the maintenance of replication fork stability.</text>
</comment>
<keyword evidence="10" id="KW-1185">Reference proteome</keyword>
<evidence type="ECO:0000313" key="9">
    <source>
        <dbReference type="EMBL" id="KXJ89368.1"/>
    </source>
</evidence>
<dbReference type="EMBL" id="KQ964255">
    <property type="protein sequence ID" value="KXJ89368.1"/>
    <property type="molecule type" value="Genomic_DNA"/>
</dbReference>
<evidence type="ECO:0000256" key="4">
    <source>
        <dbReference type="ARBA" id="ARBA00022880"/>
    </source>
</evidence>
<dbReference type="GO" id="GO:0031297">
    <property type="term" value="P:replication fork processing"/>
    <property type="evidence" value="ECO:0007669"/>
    <property type="project" value="UniProtKB-UniRule"/>
</dbReference>
<dbReference type="InterPro" id="IPR040038">
    <property type="entry name" value="TIPIN/Csm3/Swi3"/>
</dbReference>
<name>A0A136IWT1_9PEZI</name>
<dbReference type="Pfam" id="PF07962">
    <property type="entry name" value="Swi3"/>
    <property type="match status" value="1"/>
</dbReference>
<organism evidence="9 10">
    <name type="scientific">Microdochium bolleyi</name>
    <dbReference type="NCBI Taxonomy" id="196109"/>
    <lineage>
        <taxon>Eukaryota</taxon>
        <taxon>Fungi</taxon>
        <taxon>Dikarya</taxon>
        <taxon>Ascomycota</taxon>
        <taxon>Pezizomycotina</taxon>
        <taxon>Sordariomycetes</taxon>
        <taxon>Xylariomycetidae</taxon>
        <taxon>Xylariales</taxon>
        <taxon>Microdochiaceae</taxon>
        <taxon>Microdochium</taxon>
    </lineage>
</organism>
<dbReference type="InterPro" id="IPR012923">
    <property type="entry name" value="Csm3"/>
</dbReference>
<keyword evidence="6 7" id="KW-0131">Cell cycle</keyword>
<evidence type="ECO:0000256" key="7">
    <source>
        <dbReference type="RuleBase" id="RU366049"/>
    </source>
</evidence>
<dbReference type="GO" id="GO:0031298">
    <property type="term" value="C:replication fork protection complex"/>
    <property type="evidence" value="ECO:0007669"/>
    <property type="project" value="TreeGrafter"/>
</dbReference>
<evidence type="ECO:0000256" key="1">
    <source>
        <dbReference type="ARBA" id="ARBA00004123"/>
    </source>
</evidence>
<feature type="non-terminal residue" evidence="9">
    <location>
        <position position="1"/>
    </location>
</feature>
<accession>A0A136IWT1</accession>
<sequence>LGLDEEVAVAKKARVPNVKLDETRLLSEKGIPRLRRKAGDLKFKGKGHEFSDAAKLLSFYQLWLDDLFPKARFIDALGMVEKAGHKKFMAAKRVEWINEGKPRASRAEEEDDLF</sequence>
<keyword evidence="3 7" id="KW-0227">DNA damage</keyword>
<dbReference type="GO" id="GO:0006974">
    <property type="term" value="P:DNA damage response"/>
    <property type="evidence" value="ECO:0007669"/>
    <property type="project" value="UniProtKB-KW"/>
</dbReference>
<keyword evidence="4" id="KW-0236">DNA replication inhibitor</keyword>
<dbReference type="GO" id="GO:0003677">
    <property type="term" value="F:DNA binding"/>
    <property type="evidence" value="ECO:0007669"/>
    <property type="project" value="TreeGrafter"/>
</dbReference>
<dbReference type="GO" id="GO:0043111">
    <property type="term" value="P:replication fork arrest"/>
    <property type="evidence" value="ECO:0007669"/>
    <property type="project" value="TreeGrafter"/>
</dbReference>
<dbReference type="OrthoDB" id="437078at2759"/>
<evidence type="ECO:0000256" key="6">
    <source>
        <dbReference type="ARBA" id="ARBA00023306"/>
    </source>
</evidence>
<evidence type="ECO:0000256" key="3">
    <source>
        <dbReference type="ARBA" id="ARBA00022763"/>
    </source>
</evidence>
<protein>
    <recommendedName>
        <fullName evidence="7">Chromosome segregation in meiosis protein</fullName>
    </recommendedName>
</protein>
<feature type="domain" description="Chromosome segregation in meiosis protein 3" evidence="8">
    <location>
        <begin position="19"/>
        <end position="100"/>
    </location>
</feature>
<feature type="non-terminal residue" evidence="9">
    <location>
        <position position="114"/>
    </location>
</feature>
<dbReference type="PANTHER" id="PTHR13220">
    <property type="entry name" value="TIMELESS INTERACTING-RELATED"/>
    <property type="match status" value="1"/>
</dbReference>
<evidence type="ECO:0000256" key="5">
    <source>
        <dbReference type="ARBA" id="ARBA00023242"/>
    </source>
</evidence>
<reference evidence="10" key="1">
    <citation type="submission" date="2016-02" db="EMBL/GenBank/DDBJ databases">
        <title>Draft genome sequence of Microdochium bolleyi, a fungal endophyte of beachgrass.</title>
        <authorList>
            <consortium name="DOE Joint Genome Institute"/>
            <person name="David A.S."/>
            <person name="May G."/>
            <person name="Haridas S."/>
            <person name="Lim J."/>
            <person name="Wang M."/>
            <person name="Labutti K."/>
            <person name="Lipzen A."/>
            <person name="Barry K."/>
            <person name="Grigoriev I.V."/>
        </authorList>
    </citation>
    <scope>NUCLEOTIDE SEQUENCE [LARGE SCALE GENOMIC DNA]</scope>
    <source>
        <strain evidence="10">J235TASD1</strain>
    </source>
</reference>
<comment type="similarity">
    <text evidence="2 7">Belongs to the CSM3 family.</text>
</comment>
<comment type="subcellular location">
    <subcellularLocation>
        <location evidence="1 7">Nucleus</location>
    </subcellularLocation>
</comment>
<dbReference type="STRING" id="196109.A0A136IWT1"/>
<keyword evidence="5 7" id="KW-0539">Nucleus</keyword>
<dbReference type="PANTHER" id="PTHR13220:SF11">
    <property type="entry name" value="TIMELESS-INTERACTING PROTEIN"/>
    <property type="match status" value="1"/>
</dbReference>
<gene>
    <name evidence="9" type="ORF">Micbo1qcDRAFT_103145</name>
</gene>
<dbReference type="InParanoid" id="A0A136IWT1"/>
<dbReference type="Proteomes" id="UP000070501">
    <property type="component" value="Unassembled WGS sequence"/>
</dbReference>
<proteinExistence type="inferred from homology"/>
<dbReference type="AlphaFoldDB" id="A0A136IWT1"/>
<evidence type="ECO:0000313" key="10">
    <source>
        <dbReference type="Proteomes" id="UP000070501"/>
    </source>
</evidence>
<evidence type="ECO:0000259" key="8">
    <source>
        <dbReference type="Pfam" id="PF07962"/>
    </source>
</evidence>